<proteinExistence type="predicted"/>
<accession>A0A8J9X016</accession>
<reference evidence="1" key="1">
    <citation type="submission" date="2022-02" db="EMBL/GenBank/DDBJ databases">
        <authorList>
            <person name="Giguere J D."/>
        </authorList>
    </citation>
    <scope>NUCLEOTIDE SEQUENCE</scope>
    <source>
        <strain evidence="1">CCAP 1055/1</strain>
    </source>
</reference>
<dbReference type="EMBL" id="OU594952">
    <property type="protein sequence ID" value="CAG9279187.1"/>
    <property type="molecule type" value="Genomic_DNA"/>
</dbReference>
<name>A0A8J9X016_PHATR</name>
<dbReference type="Proteomes" id="UP000836788">
    <property type="component" value="Chromosome 11"/>
</dbReference>
<feature type="non-terminal residue" evidence="1">
    <location>
        <position position="1"/>
    </location>
</feature>
<dbReference type="AlphaFoldDB" id="A0A8J9X016"/>
<protein>
    <submittedName>
        <fullName evidence="1">Uncharacterized protein</fullName>
    </submittedName>
</protein>
<evidence type="ECO:0000313" key="1">
    <source>
        <dbReference type="EMBL" id="CAG9279187.1"/>
    </source>
</evidence>
<sequence>TCGNETGGRRRRGPTPRSRYQHSAILHGRFAGSTSRPYDRTGGLIELCRSRCFAAYCWKVPFVEKDCAKCCRWF</sequence>
<organism evidence="1">
    <name type="scientific">Phaeodactylum tricornutum</name>
    <name type="common">Diatom</name>
    <dbReference type="NCBI Taxonomy" id="2850"/>
    <lineage>
        <taxon>Eukaryota</taxon>
        <taxon>Sar</taxon>
        <taxon>Stramenopiles</taxon>
        <taxon>Ochrophyta</taxon>
        <taxon>Bacillariophyta</taxon>
        <taxon>Bacillariophyceae</taxon>
        <taxon>Bacillariophycidae</taxon>
        <taxon>Naviculales</taxon>
        <taxon>Phaeodactylaceae</taxon>
        <taxon>Phaeodactylum</taxon>
    </lineage>
</organism>
<gene>
    <name evidence="1" type="ORF">PTTT1_LOCUS9284</name>
</gene>